<dbReference type="GO" id="GO:0000155">
    <property type="term" value="F:phosphorelay sensor kinase activity"/>
    <property type="evidence" value="ECO:0007669"/>
    <property type="project" value="InterPro"/>
</dbReference>
<feature type="transmembrane region" description="Helical" evidence="9">
    <location>
        <begin position="87"/>
        <end position="104"/>
    </location>
</feature>
<dbReference type="SMART" id="SM00387">
    <property type="entry name" value="HATPase_c"/>
    <property type="match status" value="1"/>
</dbReference>
<feature type="chain" id="PRO_5010212545" description="histidine kinase" evidence="10">
    <location>
        <begin position="20"/>
        <end position="420"/>
    </location>
</feature>
<keyword evidence="9" id="KW-1133">Transmembrane helix</keyword>
<dbReference type="InterPro" id="IPR036890">
    <property type="entry name" value="HATPase_C_sf"/>
</dbReference>
<feature type="signal peptide" evidence="10">
    <location>
        <begin position="1"/>
        <end position="19"/>
    </location>
</feature>
<dbReference type="PROSITE" id="PS50109">
    <property type="entry name" value="HIS_KIN"/>
    <property type="match status" value="1"/>
</dbReference>
<reference evidence="13" key="1">
    <citation type="submission" date="2016-10" db="EMBL/GenBank/DDBJ databases">
        <authorList>
            <person name="Varghese N."/>
            <person name="Submissions S."/>
        </authorList>
    </citation>
    <scope>NUCLEOTIDE SEQUENCE [LARGE SCALE GENOMIC DNA]</scope>
    <source>
        <strain evidence="13">DSM 19110</strain>
    </source>
</reference>
<evidence type="ECO:0000256" key="5">
    <source>
        <dbReference type="ARBA" id="ARBA00022741"/>
    </source>
</evidence>
<dbReference type="PANTHER" id="PTHR24421">
    <property type="entry name" value="NITRATE/NITRITE SENSOR PROTEIN NARX-RELATED"/>
    <property type="match status" value="1"/>
</dbReference>
<dbReference type="SUPFAM" id="SSF55874">
    <property type="entry name" value="ATPase domain of HSP90 chaperone/DNA topoisomerase II/histidine kinase"/>
    <property type="match status" value="1"/>
</dbReference>
<feature type="transmembrane region" description="Helical" evidence="9">
    <location>
        <begin position="140"/>
        <end position="158"/>
    </location>
</feature>
<dbReference type="InterPro" id="IPR011712">
    <property type="entry name" value="Sig_transdc_His_kin_sub3_dim/P"/>
</dbReference>
<keyword evidence="9" id="KW-0472">Membrane</keyword>
<dbReference type="GO" id="GO:0016020">
    <property type="term" value="C:membrane"/>
    <property type="evidence" value="ECO:0007669"/>
    <property type="project" value="InterPro"/>
</dbReference>
<evidence type="ECO:0000256" key="8">
    <source>
        <dbReference type="ARBA" id="ARBA00023012"/>
    </source>
</evidence>
<keyword evidence="3" id="KW-0597">Phosphoprotein</keyword>
<keyword evidence="9" id="KW-0812">Transmembrane</keyword>
<evidence type="ECO:0000256" key="4">
    <source>
        <dbReference type="ARBA" id="ARBA00022679"/>
    </source>
</evidence>
<dbReference type="EMBL" id="FNGY01000008">
    <property type="protein sequence ID" value="SDN55777.1"/>
    <property type="molecule type" value="Genomic_DNA"/>
</dbReference>
<organism evidence="12 13">
    <name type="scientific">Pedobacter steynii</name>
    <dbReference type="NCBI Taxonomy" id="430522"/>
    <lineage>
        <taxon>Bacteria</taxon>
        <taxon>Pseudomonadati</taxon>
        <taxon>Bacteroidota</taxon>
        <taxon>Sphingobacteriia</taxon>
        <taxon>Sphingobacteriales</taxon>
        <taxon>Sphingobacteriaceae</taxon>
        <taxon>Pedobacter</taxon>
    </lineage>
</organism>
<dbReference type="Pfam" id="PF02518">
    <property type="entry name" value="HATPase_c"/>
    <property type="match status" value="1"/>
</dbReference>
<dbReference type="InterPro" id="IPR003594">
    <property type="entry name" value="HATPase_dom"/>
</dbReference>
<dbReference type="Gene3D" id="1.20.5.1930">
    <property type="match status" value="1"/>
</dbReference>
<keyword evidence="10" id="KW-0732">Signal</keyword>
<evidence type="ECO:0000256" key="6">
    <source>
        <dbReference type="ARBA" id="ARBA00022777"/>
    </source>
</evidence>
<feature type="domain" description="Histidine kinase" evidence="11">
    <location>
        <begin position="330"/>
        <end position="419"/>
    </location>
</feature>
<keyword evidence="5" id="KW-0547">Nucleotide-binding</keyword>
<keyword evidence="7" id="KW-0067">ATP-binding</keyword>
<proteinExistence type="predicted"/>
<keyword evidence="6 12" id="KW-0418">Kinase</keyword>
<keyword evidence="8" id="KW-0902">Two-component regulatory system</keyword>
<evidence type="ECO:0000256" key="2">
    <source>
        <dbReference type="ARBA" id="ARBA00012438"/>
    </source>
</evidence>
<dbReference type="InterPro" id="IPR050482">
    <property type="entry name" value="Sensor_HK_TwoCompSys"/>
</dbReference>
<keyword evidence="13" id="KW-1185">Reference proteome</keyword>
<evidence type="ECO:0000256" key="1">
    <source>
        <dbReference type="ARBA" id="ARBA00000085"/>
    </source>
</evidence>
<evidence type="ECO:0000313" key="13">
    <source>
        <dbReference type="Proteomes" id="UP000183200"/>
    </source>
</evidence>
<keyword evidence="4" id="KW-0808">Transferase</keyword>
<dbReference type="Pfam" id="PF07695">
    <property type="entry name" value="7TMR-DISM_7TM"/>
    <property type="match status" value="1"/>
</dbReference>
<dbReference type="CDD" id="cd16917">
    <property type="entry name" value="HATPase_UhpB-NarQ-NarX-like"/>
    <property type="match status" value="1"/>
</dbReference>
<dbReference type="RefSeq" id="WP_074611047.1">
    <property type="nucleotide sequence ID" value="NZ_FNGY01000008.1"/>
</dbReference>
<dbReference type="Gene3D" id="3.30.565.10">
    <property type="entry name" value="Histidine kinase-like ATPase, C-terminal domain"/>
    <property type="match status" value="1"/>
</dbReference>
<comment type="catalytic activity">
    <reaction evidence="1">
        <text>ATP + protein L-histidine = ADP + protein N-phospho-L-histidine.</text>
        <dbReference type="EC" id="2.7.13.3"/>
    </reaction>
</comment>
<evidence type="ECO:0000313" key="12">
    <source>
        <dbReference type="EMBL" id="SDN55777.1"/>
    </source>
</evidence>
<dbReference type="Pfam" id="PF07730">
    <property type="entry name" value="HisKA_3"/>
    <property type="match status" value="1"/>
</dbReference>
<dbReference type="PANTHER" id="PTHR24421:SF10">
    <property type="entry name" value="NITRATE_NITRITE SENSOR PROTEIN NARQ"/>
    <property type="match status" value="1"/>
</dbReference>
<dbReference type="GO" id="GO:0046983">
    <property type="term" value="F:protein dimerization activity"/>
    <property type="evidence" value="ECO:0007669"/>
    <property type="project" value="InterPro"/>
</dbReference>
<gene>
    <name evidence="12" type="ORF">SAMN05421820_10883</name>
</gene>
<evidence type="ECO:0000256" key="10">
    <source>
        <dbReference type="SAM" id="SignalP"/>
    </source>
</evidence>
<feature type="transmembrane region" description="Helical" evidence="9">
    <location>
        <begin position="110"/>
        <end position="131"/>
    </location>
</feature>
<evidence type="ECO:0000256" key="3">
    <source>
        <dbReference type="ARBA" id="ARBA00022553"/>
    </source>
</evidence>
<dbReference type="InterPro" id="IPR005467">
    <property type="entry name" value="His_kinase_dom"/>
</dbReference>
<feature type="transmembrane region" description="Helical" evidence="9">
    <location>
        <begin position="60"/>
        <end position="80"/>
    </location>
</feature>
<dbReference type="AlphaFoldDB" id="A0A1H0CD16"/>
<evidence type="ECO:0000259" key="11">
    <source>
        <dbReference type="PROSITE" id="PS50109"/>
    </source>
</evidence>
<protein>
    <recommendedName>
        <fullName evidence="2">histidine kinase</fullName>
        <ecNumber evidence="2">2.7.13.3</ecNumber>
    </recommendedName>
</protein>
<dbReference type="EC" id="2.7.13.3" evidence="2"/>
<accession>A0A1H0CD16</accession>
<dbReference type="Proteomes" id="UP000183200">
    <property type="component" value="Unassembled WGS sequence"/>
</dbReference>
<name>A0A1H0CD16_9SPHI</name>
<sequence>MKFCAATLLFFLFLGGNFAYPNPFKVNSAKAETIFMPGDRNISAGHHPAGIDASQAKYHLINGILSGAVMVLLLFGLFLFITVKDRLYLYYTLYILLICLWIFTDKGYSYRYVFTSILILAGIFILASLILKIKAGNKQVWFYLVSIAPLVFFGLEISNTYLSAFGIQTGLVLQAIILTFGLAQRFNSYRLDREELLRTINIKQQEITAGFIDTQEQERRKISDQLHDDVGSMLSIATWQISSVLTGEGYVKESAKEKLEEAEEVLKNVAQAIRTLGHTLSPWGIQKYGMNKVLTDLVYQINLSEKTALEYAIIGFESCGHYPIPFLNDIYRIIQELLTNIVKHACASNAYLEVVEHSDYVNIIVEDNGKGIEFPFSQTSAGIGLESIRSKIAYFKGKMEIRRKPEHGTIVVIEIPLTTA</sequence>
<dbReference type="OrthoDB" id="9760839at2"/>
<dbReference type="GO" id="GO:0005524">
    <property type="term" value="F:ATP binding"/>
    <property type="evidence" value="ECO:0007669"/>
    <property type="project" value="UniProtKB-KW"/>
</dbReference>
<evidence type="ECO:0000256" key="7">
    <source>
        <dbReference type="ARBA" id="ARBA00022840"/>
    </source>
</evidence>
<evidence type="ECO:0000256" key="9">
    <source>
        <dbReference type="SAM" id="Phobius"/>
    </source>
</evidence>
<feature type="transmembrane region" description="Helical" evidence="9">
    <location>
        <begin position="164"/>
        <end position="183"/>
    </location>
</feature>
<dbReference type="InterPro" id="IPR011623">
    <property type="entry name" value="7TMR_DISM_rcpt_extracell_dom1"/>
</dbReference>